<evidence type="ECO:0000313" key="3">
    <source>
        <dbReference type="Proteomes" id="UP000019248"/>
    </source>
</evidence>
<protein>
    <recommendedName>
        <fullName evidence="4">Lipoprotein</fullName>
    </recommendedName>
</protein>
<dbReference type="EMBL" id="AODL01000024">
    <property type="protein sequence ID" value="EUJ43454.1"/>
    <property type="molecule type" value="Genomic_DNA"/>
</dbReference>
<organism evidence="2 3">
    <name type="scientific">Listeria riparia FSL S10-1204</name>
    <dbReference type="NCBI Taxonomy" id="1265816"/>
    <lineage>
        <taxon>Bacteria</taxon>
        <taxon>Bacillati</taxon>
        <taxon>Bacillota</taxon>
        <taxon>Bacilli</taxon>
        <taxon>Bacillales</taxon>
        <taxon>Listeriaceae</taxon>
        <taxon>Listeria</taxon>
    </lineage>
</organism>
<sequence length="82" mass="9149">MKKIFAWALTLVVGCATIGFIIGLCLANQQGYFIGAPIGSEIIVLSLFGVLPFLTVFLIWDNNLIRWFNIVGKYQNKKLEGK</sequence>
<accession>W7CUX9</accession>
<dbReference type="PROSITE" id="PS51257">
    <property type="entry name" value="PROKAR_LIPOPROTEIN"/>
    <property type="match status" value="1"/>
</dbReference>
<evidence type="ECO:0000256" key="1">
    <source>
        <dbReference type="SAM" id="Phobius"/>
    </source>
</evidence>
<evidence type="ECO:0008006" key="4">
    <source>
        <dbReference type="Google" id="ProtNLM"/>
    </source>
</evidence>
<keyword evidence="1" id="KW-0812">Transmembrane</keyword>
<reference evidence="2 3" key="1">
    <citation type="journal article" date="2014" name="Int. J. Syst. Evol. Microbiol.">
        <title>Listeria floridensis sp. nov., Listeria aquatica sp. nov., Listeria cornellensis sp. nov., Listeria riparia sp. nov. and Listeria grandensis sp. nov., from agricultural and natural environments.</title>
        <authorList>
            <person name="den Bakker H.C."/>
            <person name="Warchocki S."/>
            <person name="Wright E.M."/>
            <person name="Allred A.F."/>
            <person name="Ahlstrom C."/>
            <person name="Manuel C.S."/>
            <person name="Stasiewicz M.J."/>
            <person name="Burrell A."/>
            <person name="Roof S."/>
            <person name="Strawn L."/>
            <person name="Fortes E.D."/>
            <person name="Nightingale K.K."/>
            <person name="Kephart D."/>
            <person name="Wiedmann M."/>
        </authorList>
    </citation>
    <scope>NUCLEOTIDE SEQUENCE [LARGE SCALE GENOMIC DNA]</scope>
    <source>
        <strain evidence="2 3">FSL S10-1204</strain>
    </source>
</reference>
<name>W7CUX9_9LIST</name>
<proteinExistence type="predicted"/>
<comment type="caution">
    <text evidence="2">The sequence shown here is derived from an EMBL/GenBank/DDBJ whole genome shotgun (WGS) entry which is preliminary data.</text>
</comment>
<keyword evidence="3" id="KW-1185">Reference proteome</keyword>
<keyword evidence="1" id="KW-0472">Membrane</keyword>
<gene>
    <name evidence="2" type="ORF">PRIP_13039</name>
</gene>
<evidence type="ECO:0000313" key="2">
    <source>
        <dbReference type="EMBL" id="EUJ43454.1"/>
    </source>
</evidence>
<dbReference type="Proteomes" id="UP000019248">
    <property type="component" value="Unassembled WGS sequence"/>
</dbReference>
<feature type="transmembrane region" description="Helical" evidence="1">
    <location>
        <begin position="43"/>
        <end position="60"/>
    </location>
</feature>
<keyword evidence="1" id="KW-1133">Transmembrane helix</keyword>
<dbReference type="AlphaFoldDB" id="W7CUX9"/>